<organism evidence="1 2">
    <name type="scientific">Lepidopterella palustris CBS 459.81</name>
    <dbReference type="NCBI Taxonomy" id="1314670"/>
    <lineage>
        <taxon>Eukaryota</taxon>
        <taxon>Fungi</taxon>
        <taxon>Dikarya</taxon>
        <taxon>Ascomycota</taxon>
        <taxon>Pezizomycotina</taxon>
        <taxon>Dothideomycetes</taxon>
        <taxon>Pleosporomycetidae</taxon>
        <taxon>Mytilinidiales</taxon>
        <taxon>Argynnaceae</taxon>
        <taxon>Lepidopterella</taxon>
    </lineage>
</organism>
<keyword evidence="2" id="KW-1185">Reference proteome</keyword>
<proteinExistence type="predicted"/>
<dbReference type="AlphaFoldDB" id="A0A8E2JEK4"/>
<evidence type="ECO:0000313" key="1">
    <source>
        <dbReference type="EMBL" id="OCK79593.1"/>
    </source>
</evidence>
<name>A0A8E2JEK4_9PEZI</name>
<sequence length="149" mass="16635">MDSTWSYSLSSLLSLNFHCFFYVRLDGAAMQAGLENAENRASACPPHHFCKENLLLALVLEALNIVQIVLVSRPSLECGRAACHRRPDRRLHICRRASKATTTLCTLRLLPQLRSRPVLLQSALFLPKEPHVLQAVSPENSARPSCLAF</sequence>
<gene>
    <name evidence="1" type="ORF">K432DRAFT_62982</name>
</gene>
<dbReference type="EMBL" id="KV744997">
    <property type="protein sequence ID" value="OCK79593.1"/>
    <property type="molecule type" value="Genomic_DNA"/>
</dbReference>
<protein>
    <submittedName>
        <fullName evidence="1">Uncharacterized protein</fullName>
    </submittedName>
</protein>
<evidence type="ECO:0000313" key="2">
    <source>
        <dbReference type="Proteomes" id="UP000250266"/>
    </source>
</evidence>
<reference evidence="1 2" key="1">
    <citation type="journal article" date="2016" name="Nat. Commun.">
        <title>Ectomycorrhizal ecology is imprinted in the genome of the dominant symbiotic fungus Cenococcum geophilum.</title>
        <authorList>
            <consortium name="DOE Joint Genome Institute"/>
            <person name="Peter M."/>
            <person name="Kohler A."/>
            <person name="Ohm R.A."/>
            <person name="Kuo A."/>
            <person name="Krutzmann J."/>
            <person name="Morin E."/>
            <person name="Arend M."/>
            <person name="Barry K.W."/>
            <person name="Binder M."/>
            <person name="Choi C."/>
            <person name="Clum A."/>
            <person name="Copeland A."/>
            <person name="Grisel N."/>
            <person name="Haridas S."/>
            <person name="Kipfer T."/>
            <person name="LaButti K."/>
            <person name="Lindquist E."/>
            <person name="Lipzen A."/>
            <person name="Maire R."/>
            <person name="Meier B."/>
            <person name="Mihaltcheva S."/>
            <person name="Molinier V."/>
            <person name="Murat C."/>
            <person name="Poggeler S."/>
            <person name="Quandt C.A."/>
            <person name="Sperisen C."/>
            <person name="Tritt A."/>
            <person name="Tisserant E."/>
            <person name="Crous P.W."/>
            <person name="Henrissat B."/>
            <person name="Nehls U."/>
            <person name="Egli S."/>
            <person name="Spatafora J.W."/>
            <person name="Grigoriev I.V."/>
            <person name="Martin F.M."/>
        </authorList>
    </citation>
    <scope>NUCLEOTIDE SEQUENCE [LARGE SCALE GENOMIC DNA]</scope>
    <source>
        <strain evidence="1 2">CBS 459.81</strain>
    </source>
</reference>
<dbReference type="Proteomes" id="UP000250266">
    <property type="component" value="Unassembled WGS sequence"/>
</dbReference>
<accession>A0A8E2JEK4</accession>